<evidence type="ECO:0000313" key="2">
    <source>
        <dbReference type="EMBL" id="PQV46599.1"/>
    </source>
</evidence>
<proteinExistence type="predicted"/>
<keyword evidence="1" id="KW-0732">Signal</keyword>
<feature type="signal peptide" evidence="1">
    <location>
        <begin position="1"/>
        <end position="20"/>
    </location>
</feature>
<evidence type="ECO:0000256" key="1">
    <source>
        <dbReference type="SAM" id="SignalP"/>
    </source>
</evidence>
<sequence length="259" mass="27449">MKKNVLVLLLLLGSNILLYAQVGIGTTNPDDSSILDVESTNKGVLVPRLTTAQRNAIVDPATSLLIFNTSTQQFEFNSNTPAAPLWTPLNTNATVSTDANNIISSGTDNGAFLAPTTYIGKFIITGTGSQTISGLPFQPSSIKFSAHANVETYNINADNGVGNNNSSFQNAFGSMQGYATNYGGTIHQQVIYIGGNGNSINDISRYASSARAIGIRYANQNGDNLGLTAAEVTSFNADGFTINVTNRTENIVVVFEAHR</sequence>
<evidence type="ECO:0000313" key="3">
    <source>
        <dbReference type="Proteomes" id="UP000251545"/>
    </source>
</evidence>
<dbReference type="RefSeq" id="WP_105474461.1">
    <property type="nucleotide sequence ID" value="NZ_PVEO01000009.1"/>
</dbReference>
<dbReference type="EMBL" id="PVEO01000009">
    <property type="protein sequence ID" value="PQV46599.1"/>
    <property type="molecule type" value="Genomic_DNA"/>
</dbReference>
<organism evidence="2 3">
    <name type="scientific">Jejuia pallidilutea</name>
    <dbReference type="NCBI Taxonomy" id="504487"/>
    <lineage>
        <taxon>Bacteria</taxon>
        <taxon>Pseudomonadati</taxon>
        <taxon>Bacteroidota</taxon>
        <taxon>Flavobacteriia</taxon>
        <taxon>Flavobacteriales</taxon>
        <taxon>Flavobacteriaceae</taxon>
        <taxon>Jejuia</taxon>
    </lineage>
</organism>
<reference evidence="2 3" key="1">
    <citation type="submission" date="2018-02" db="EMBL/GenBank/DDBJ databases">
        <title>Genomic Encyclopedia of Archaeal and Bacterial Type Strains, Phase II (KMG-II): from individual species to whole genera.</title>
        <authorList>
            <person name="Goeker M."/>
        </authorList>
    </citation>
    <scope>NUCLEOTIDE SEQUENCE [LARGE SCALE GENOMIC DNA]</scope>
    <source>
        <strain evidence="2 3">DSM 21165</strain>
    </source>
</reference>
<feature type="chain" id="PRO_5016925043" evidence="1">
    <location>
        <begin position="21"/>
        <end position="259"/>
    </location>
</feature>
<comment type="caution">
    <text evidence="2">The sequence shown here is derived from an EMBL/GenBank/DDBJ whole genome shotgun (WGS) entry which is preliminary data.</text>
</comment>
<dbReference type="AlphaFoldDB" id="A0A362X191"/>
<accession>A0A362X191</accession>
<name>A0A362X191_9FLAO</name>
<protein>
    <submittedName>
        <fullName evidence="2">Uncharacterized protein</fullName>
    </submittedName>
</protein>
<dbReference type="Proteomes" id="UP000251545">
    <property type="component" value="Unassembled WGS sequence"/>
</dbReference>
<gene>
    <name evidence="2" type="ORF">CLV33_10997</name>
</gene>